<accession>A0AB39M0R0</accession>
<proteinExistence type="predicted"/>
<organism evidence="2">
    <name type="scientific">Streptomyces sp. R08</name>
    <dbReference type="NCBI Taxonomy" id="3238624"/>
    <lineage>
        <taxon>Bacteria</taxon>
        <taxon>Bacillati</taxon>
        <taxon>Actinomycetota</taxon>
        <taxon>Actinomycetes</taxon>
        <taxon>Kitasatosporales</taxon>
        <taxon>Streptomycetaceae</taxon>
        <taxon>Streptomyces</taxon>
    </lineage>
</organism>
<name>A0AB39M0R0_9ACTN</name>
<reference evidence="2" key="1">
    <citation type="submission" date="2024-07" db="EMBL/GenBank/DDBJ databases">
        <authorList>
            <person name="Yu S.T."/>
        </authorList>
    </citation>
    <scope>NUCLEOTIDE SEQUENCE</scope>
    <source>
        <strain evidence="2">R08</strain>
    </source>
</reference>
<evidence type="ECO:0000256" key="1">
    <source>
        <dbReference type="SAM" id="MobiDB-lite"/>
    </source>
</evidence>
<dbReference type="AlphaFoldDB" id="A0AB39M0R0"/>
<evidence type="ECO:0008006" key="3">
    <source>
        <dbReference type="Google" id="ProtNLM"/>
    </source>
</evidence>
<dbReference type="EMBL" id="CP163431">
    <property type="protein sequence ID" value="XDP99449.1"/>
    <property type="molecule type" value="Genomic_DNA"/>
</dbReference>
<dbReference type="RefSeq" id="WP_369186557.1">
    <property type="nucleotide sequence ID" value="NZ_CP163431.1"/>
</dbReference>
<feature type="region of interest" description="Disordered" evidence="1">
    <location>
        <begin position="1"/>
        <end position="28"/>
    </location>
</feature>
<gene>
    <name evidence="2" type="ORF">AB5J58_04285</name>
</gene>
<protein>
    <recommendedName>
        <fullName evidence="3">Integrase</fullName>
    </recommendedName>
</protein>
<sequence length="57" mass="6503">MTGVAPITKRRAHKPADRQITAGEYKDAIRETRPAVDAMRKLNIWPQNGSKKRDDQD</sequence>
<evidence type="ECO:0000313" key="2">
    <source>
        <dbReference type="EMBL" id="XDP99449.1"/>
    </source>
</evidence>